<evidence type="ECO:0000313" key="4">
    <source>
        <dbReference type="Proteomes" id="UP001149813"/>
    </source>
</evidence>
<dbReference type="PANTHER" id="PTHR34825:SF1">
    <property type="entry name" value="AAA-ATPASE-LIKE DOMAIN-CONTAINING PROTEIN"/>
    <property type="match status" value="1"/>
</dbReference>
<feature type="compositionally biased region" description="Low complexity" evidence="1">
    <location>
        <begin position="125"/>
        <end position="135"/>
    </location>
</feature>
<feature type="domain" description="AAA-ATPase-like" evidence="2">
    <location>
        <begin position="193"/>
        <end position="387"/>
    </location>
</feature>
<evidence type="ECO:0000313" key="3">
    <source>
        <dbReference type="EMBL" id="KAJ1718561.1"/>
    </source>
</evidence>
<organism evidence="3 4">
    <name type="scientific">Coemansia erecta</name>
    <dbReference type="NCBI Taxonomy" id="147472"/>
    <lineage>
        <taxon>Eukaryota</taxon>
        <taxon>Fungi</taxon>
        <taxon>Fungi incertae sedis</taxon>
        <taxon>Zoopagomycota</taxon>
        <taxon>Kickxellomycotina</taxon>
        <taxon>Kickxellomycetes</taxon>
        <taxon>Kickxellales</taxon>
        <taxon>Kickxellaceae</taxon>
        <taxon>Coemansia</taxon>
    </lineage>
</organism>
<protein>
    <recommendedName>
        <fullName evidence="2">AAA-ATPase-like domain-containing protein</fullName>
    </recommendedName>
</protein>
<feature type="compositionally biased region" description="Low complexity" evidence="1">
    <location>
        <begin position="80"/>
        <end position="90"/>
    </location>
</feature>
<feature type="non-terminal residue" evidence="3">
    <location>
        <position position="1"/>
    </location>
</feature>
<comment type="caution">
    <text evidence="3">The sequence shown here is derived from an EMBL/GenBank/DDBJ whole genome shotgun (WGS) entry which is preliminary data.</text>
</comment>
<dbReference type="Proteomes" id="UP001149813">
    <property type="component" value="Unassembled WGS sequence"/>
</dbReference>
<feature type="region of interest" description="Disordered" evidence="1">
    <location>
        <begin position="1"/>
        <end position="53"/>
    </location>
</feature>
<sequence>MSFNNIQHTPQNMLRDTGHDKDGSQSAESSKSYHSMITPSPEPMSPTSGFDENTLLQQSPMSIAYLLNYDSDNSFTLSSTFSLNLNTPTKRPTKKRKADAQPEDSPLSAKTLRHNKENKPTESNSPSTSSAAAVRTRARPRHSSGAHERAIRKLSSSFACAPLRTPEKLFQVLRPSGSPTRVSGSKVVADVNFTDADYRGLCKVDKSLVCKGFWESIEKVGRICLPRRSGKTYNMTQMLLFFSMLPEAETLDRVSDSVIEDMSLEDGQVTEMTLAEKCRAKREWLFRDSLLKSTDPQFYETHFMKYLVLNISLNKAKAFVKSQFGRYILLVDEYDIPFITIHLAKWSIDAKQEAQDIMKLLFQTMLKDNMHLRKGLLTGVFEIPLTELGSGANNIKEIRMIPTEESDIQSSILSASSPHSGGGLDALTDSFWFNANE</sequence>
<accession>A0A9W7XQ49</accession>
<gene>
    <name evidence="3" type="ORF">LPJ53_006452</name>
</gene>
<feature type="compositionally biased region" description="Polar residues" evidence="1">
    <location>
        <begin position="24"/>
        <end position="38"/>
    </location>
</feature>
<proteinExistence type="predicted"/>
<dbReference type="AlphaFoldDB" id="A0A9W7XQ49"/>
<dbReference type="PANTHER" id="PTHR34825">
    <property type="entry name" value="CONSERVED PROTEIN, WITH A WEAK D-GALACTARATE DEHYDRATASE/ALTRONATE HYDROLASE DOMAIN"/>
    <property type="match status" value="1"/>
</dbReference>
<dbReference type="InterPro" id="IPR018631">
    <property type="entry name" value="AAA-ATPase-like_dom"/>
</dbReference>
<evidence type="ECO:0000259" key="2">
    <source>
        <dbReference type="Pfam" id="PF09820"/>
    </source>
</evidence>
<dbReference type="EMBL" id="JANBOJ010000802">
    <property type="protein sequence ID" value="KAJ1718561.1"/>
    <property type="molecule type" value="Genomic_DNA"/>
</dbReference>
<keyword evidence="4" id="KW-1185">Reference proteome</keyword>
<feature type="region of interest" description="Disordered" evidence="1">
    <location>
        <begin position="80"/>
        <end position="150"/>
    </location>
</feature>
<dbReference type="Pfam" id="PF09820">
    <property type="entry name" value="AAA-ATPase_like"/>
    <property type="match status" value="1"/>
</dbReference>
<reference evidence="3" key="1">
    <citation type="submission" date="2022-07" db="EMBL/GenBank/DDBJ databases">
        <title>Phylogenomic reconstructions and comparative analyses of Kickxellomycotina fungi.</title>
        <authorList>
            <person name="Reynolds N.K."/>
            <person name="Stajich J.E."/>
            <person name="Barry K."/>
            <person name="Grigoriev I.V."/>
            <person name="Crous P."/>
            <person name="Smith M.E."/>
        </authorList>
    </citation>
    <scope>NUCLEOTIDE SEQUENCE</scope>
    <source>
        <strain evidence="3">NBRC 32514</strain>
    </source>
</reference>
<name>A0A9W7XQ49_9FUNG</name>
<evidence type="ECO:0000256" key="1">
    <source>
        <dbReference type="SAM" id="MobiDB-lite"/>
    </source>
</evidence>
<feature type="compositionally biased region" description="Polar residues" evidence="1">
    <location>
        <begin position="1"/>
        <end position="14"/>
    </location>
</feature>
<dbReference type="OrthoDB" id="5586226at2759"/>